<keyword evidence="4" id="KW-1185">Reference proteome</keyword>
<feature type="coiled-coil region" evidence="1">
    <location>
        <begin position="747"/>
        <end position="774"/>
    </location>
</feature>
<evidence type="ECO:0000256" key="2">
    <source>
        <dbReference type="SAM" id="MobiDB-lite"/>
    </source>
</evidence>
<gene>
    <name evidence="3" type="ORF">TCAL_01193</name>
</gene>
<name>A0A553NXE4_TIGCA</name>
<protein>
    <submittedName>
        <fullName evidence="3">Uncharacterized protein</fullName>
    </submittedName>
</protein>
<feature type="coiled-coil region" evidence="1">
    <location>
        <begin position="291"/>
        <end position="500"/>
    </location>
</feature>
<accession>A0A553NXE4</accession>
<evidence type="ECO:0000313" key="4">
    <source>
        <dbReference type="Proteomes" id="UP000318571"/>
    </source>
</evidence>
<sequence length="842" mass="94027">MDSMTMSLPPEVVRDQLAVPQAPAEAVEEVDPEHQLSPKSEAIPVPPARKNSQGHSHIPKPEISPKPNFLKGVGMTQSLLRTTGVKPPSPQESSKNITAKVNGTANMLKSTLRRMTRLSVSSKPADRSPEEATAGSLSRSRSFREPAPPPPLGGSLRPRNSAMSSSLRRPKNKDRDDAASAQRPHLQRSGTGGTLDGRRSTVNRSHSVTGRRLRDRDLNVRKSRGIQTQLTRDSFRDEEDASSTLDHTDASTSPLTTLEFGLYLPDILGADVDPVETHVIEPTEPADVRKTRQLTLENMKLHREVERLKVQANESDALKKELRAVKLKLEEEQRSRIKIEQQLDKHNEKVKLIVQSMDTVEREFETRDENIAHLETKLRESQEVIANYQHDLEQSTEVVLTLKRDLSKGLITQKTLLQQYQEAEAESNELQEFLSAEKMTLAETLKDCENEISELNQRLQDKDVDIANVEERCSHLVRLSEQRQQEILSLQAQLNGVQERAKDMLLSQGAEISRAHVHIAELHSRLERLVNGGSVENLSEHINGKSTTSLEDSSCKSEDDILTSQEMLGHSKVPRSQSQFLISVSNGNSLSRPDLPISESLANLSQAITARQLSENGFDSVESNHSSLPALSDRISDVQNLIEKFVKVQGSRSKLTSTEHSVLQQQEENLKNDLISSTTSIHSNGHHDPVSSSPTSNNATNLLHKPLTQLQGPPPSLGVSNQENNGHHDILGCKEIDELKSRYMKHKKILMSNYEQAESEIKRLDEIYHDTVEQMLQDGAKVTANDHEFERRIIPDCLLGKPPPCEEQLKSKLQMDHAEGKGHQIEISTVLKQDKLNANQSL</sequence>
<dbReference type="Proteomes" id="UP000318571">
    <property type="component" value="Chromosome 9"/>
</dbReference>
<feature type="region of interest" description="Disordered" evidence="2">
    <location>
        <begin position="538"/>
        <end position="558"/>
    </location>
</feature>
<feature type="region of interest" description="Disordered" evidence="2">
    <location>
        <begin position="678"/>
        <end position="710"/>
    </location>
</feature>
<proteinExistence type="predicted"/>
<feature type="compositionally biased region" description="Polar residues" evidence="2">
    <location>
        <begin position="690"/>
        <end position="701"/>
    </location>
</feature>
<keyword evidence="1" id="KW-0175">Coiled coil</keyword>
<feature type="compositionally biased region" description="Polar residues" evidence="2">
    <location>
        <begin position="242"/>
        <end position="252"/>
    </location>
</feature>
<organism evidence="3 4">
    <name type="scientific">Tigriopus californicus</name>
    <name type="common">Marine copepod</name>
    <dbReference type="NCBI Taxonomy" id="6832"/>
    <lineage>
        <taxon>Eukaryota</taxon>
        <taxon>Metazoa</taxon>
        <taxon>Ecdysozoa</taxon>
        <taxon>Arthropoda</taxon>
        <taxon>Crustacea</taxon>
        <taxon>Multicrustacea</taxon>
        <taxon>Hexanauplia</taxon>
        <taxon>Copepoda</taxon>
        <taxon>Harpacticoida</taxon>
        <taxon>Harpacticidae</taxon>
        <taxon>Tigriopus</taxon>
    </lineage>
</organism>
<reference evidence="3 4" key="1">
    <citation type="journal article" date="2018" name="Nat. Ecol. Evol.">
        <title>Genomic signatures of mitonuclear coevolution across populations of Tigriopus californicus.</title>
        <authorList>
            <person name="Barreto F.S."/>
            <person name="Watson E.T."/>
            <person name="Lima T.G."/>
            <person name="Willett C.S."/>
            <person name="Edmands S."/>
            <person name="Li W."/>
            <person name="Burton R.S."/>
        </authorList>
    </citation>
    <scope>NUCLEOTIDE SEQUENCE [LARGE SCALE GENOMIC DNA]</scope>
    <source>
        <strain evidence="3 4">San Diego</strain>
    </source>
</reference>
<dbReference type="EMBL" id="VCGU01000009">
    <property type="protein sequence ID" value="TRY70111.1"/>
    <property type="molecule type" value="Genomic_DNA"/>
</dbReference>
<evidence type="ECO:0000256" key="1">
    <source>
        <dbReference type="SAM" id="Coils"/>
    </source>
</evidence>
<feature type="region of interest" description="Disordered" evidence="2">
    <location>
        <begin position="1"/>
        <end position="252"/>
    </location>
</feature>
<dbReference type="OMA" id="VEERCSH"/>
<dbReference type="AlphaFoldDB" id="A0A553NXE4"/>
<evidence type="ECO:0000313" key="3">
    <source>
        <dbReference type="EMBL" id="TRY70111.1"/>
    </source>
</evidence>
<feature type="compositionally biased region" description="Polar residues" evidence="2">
    <location>
        <begin position="91"/>
        <end position="109"/>
    </location>
</feature>
<comment type="caution">
    <text evidence="3">The sequence shown here is derived from an EMBL/GenBank/DDBJ whole genome shotgun (WGS) entry which is preliminary data.</text>
</comment>